<keyword evidence="3" id="KW-1185">Reference proteome</keyword>
<protein>
    <recommendedName>
        <fullName evidence="1">TLDc domain-containing protein</fullName>
    </recommendedName>
</protein>
<evidence type="ECO:0000313" key="2">
    <source>
        <dbReference type="EMBL" id="RHZ71598.1"/>
    </source>
</evidence>
<name>A0A397IBH1_9GLOM</name>
<dbReference type="InterPro" id="IPR006571">
    <property type="entry name" value="TLDc_dom"/>
</dbReference>
<dbReference type="EMBL" id="PQFF01000234">
    <property type="protein sequence ID" value="RHZ71598.1"/>
    <property type="molecule type" value="Genomic_DNA"/>
</dbReference>
<proteinExistence type="predicted"/>
<evidence type="ECO:0000259" key="1">
    <source>
        <dbReference type="Pfam" id="PF07534"/>
    </source>
</evidence>
<feature type="domain" description="TLDc" evidence="1">
    <location>
        <begin position="96"/>
        <end position="147"/>
    </location>
</feature>
<dbReference type="Proteomes" id="UP000266861">
    <property type="component" value="Unassembled WGS sequence"/>
</dbReference>
<comment type="caution">
    <text evidence="2">The sequence shown here is derived from an EMBL/GenBank/DDBJ whole genome shotgun (WGS) entry which is preliminary data.</text>
</comment>
<accession>A0A397IBH1</accession>
<gene>
    <name evidence="2" type="ORF">Glove_256g67</name>
</gene>
<organism evidence="2 3">
    <name type="scientific">Diversispora epigaea</name>
    <dbReference type="NCBI Taxonomy" id="1348612"/>
    <lineage>
        <taxon>Eukaryota</taxon>
        <taxon>Fungi</taxon>
        <taxon>Fungi incertae sedis</taxon>
        <taxon>Mucoromycota</taxon>
        <taxon>Glomeromycotina</taxon>
        <taxon>Glomeromycetes</taxon>
        <taxon>Diversisporales</taxon>
        <taxon>Diversisporaceae</taxon>
        <taxon>Diversispora</taxon>
    </lineage>
</organism>
<dbReference type="AlphaFoldDB" id="A0A397IBH1"/>
<dbReference type="Pfam" id="PF07534">
    <property type="entry name" value="TLD"/>
    <property type="match status" value="1"/>
</dbReference>
<sequence>MKSLQEFTSLHESDLNSTIPESLEEWSDENFITLKVTLQQCLPLIRYFHNSNSDVMYKIKSYKKILNKKIWNGLKKLLILPDQFVESIIFPSKLVNFWDIYDGHANTIVVIKVKGKSKILGIFNSSAWDRTKVHDMKTNKSFIFSFKDGNI</sequence>
<dbReference type="OrthoDB" id="2434560at2759"/>
<evidence type="ECO:0000313" key="3">
    <source>
        <dbReference type="Proteomes" id="UP000266861"/>
    </source>
</evidence>
<reference evidence="2 3" key="1">
    <citation type="submission" date="2018-08" db="EMBL/GenBank/DDBJ databases">
        <title>Genome and evolution of the arbuscular mycorrhizal fungus Diversispora epigaea (formerly Glomus versiforme) and its bacterial endosymbionts.</title>
        <authorList>
            <person name="Sun X."/>
            <person name="Fei Z."/>
            <person name="Harrison M."/>
        </authorList>
    </citation>
    <scope>NUCLEOTIDE SEQUENCE [LARGE SCALE GENOMIC DNA]</scope>
    <source>
        <strain evidence="2 3">IT104</strain>
    </source>
</reference>